<keyword evidence="9 15" id="KW-0808">Transferase</keyword>
<dbReference type="GO" id="GO:0052906">
    <property type="term" value="F:tRNA (guanine(37)-N1)-methyltransferase activity"/>
    <property type="evidence" value="ECO:0007669"/>
    <property type="project" value="UniProtKB-UniRule"/>
</dbReference>
<dbReference type="InterPro" id="IPR023148">
    <property type="entry name" value="tRNA_m1G_MeTrfase_C_sf"/>
</dbReference>
<dbReference type="GO" id="GO:0005829">
    <property type="term" value="C:cytosol"/>
    <property type="evidence" value="ECO:0007669"/>
    <property type="project" value="TreeGrafter"/>
</dbReference>
<gene>
    <name evidence="15" type="primary">trmD</name>
    <name evidence="19" type="ORF">A3A16_02025</name>
</gene>
<name>A0A1G1ZND6_9BACT</name>
<comment type="similarity">
    <text evidence="3 15 17">Belongs to the RNA methyltransferase TrmD family.</text>
</comment>
<dbReference type="SUPFAM" id="SSF75217">
    <property type="entry name" value="alpha/beta knot"/>
    <property type="match status" value="1"/>
</dbReference>
<evidence type="ECO:0000259" key="18">
    <source>
        <dbReference type="Pfam" id="PF01746"/>
    </source>
</evidence>
<evidence type="ECO:0000313" key="20">
    <source>
        <dbReference type="Proteomes" id="UP000177942"/>
    </source>
</evidence>
<dbReference type="PANTHER" id="PTHR46417">
    <property type="entry name" value="TRNA (GUANINE-N(1)-)-METHYLTRANSFERASE"/>
    <property type="match status" value="1"/>
</dbReference>
<reference evidence="19 20" key="1">
    <citation type="journal article" date="2016" name="Nat. Commun.">
        <title>Thousands of microbial genomes shed light on interconnected biogeochemical processes in an aquifer system.</title>
        <authorList>
            <person name="Anantharaman K."/>
            <person name="Brown C.T."/>
            <person name="Hug L.A."/>
            <person name="Sharon I."/>
            <person name="Castelle C.J."/>
            <person name="Probst A.J."/>
            <person name="Thomas B.C."/>
            <person name="Singh A."/>
            <person name="Wilkins M.J."/>
            <person name="Karaoz U."/>
            <person name="Brodie E.L."/>
            <person name="Williams K.H."/>
            <person name="Hubbard S.S."/>
            <person name="Banfield J.F."/>
        </authorList>
    </citation>
    <scope>NUCLEOTIDE SEQUENCE [LARGE SCALE GENOMIC DNA]</scope>
</reference>
<evidence type="ECO:0000256" key="8">
    <source>
        <dbReference type="ARBA" id="ARBA00022603"/>
    </source>
</evidence>
<evidence type="ECO:0000256" key="5">
    <source>
        <dbReference type="ARBA" id="ARBA00012807"/>
    </source>
</evidence>
<keyword evidence="10 15" id="KW-0949">S-adenosyl-L-methionine</keyword>
<comment type="subunit">
    <text evidence="4 15 17">Homodimer.</text>
</comment>
<dbReference type="InterPro" id="IPR029026">
    <property type="entry name" value="tRNA_m1G_MTases_N"/>
</dbReference>
<dbReference type="PIRSF" id="PIRSF000386">
    <property type="entry name" value="tRNA_mtase"/>
    <property type="match status" value="1"/>
</dbReference>
<evidence type="ECO:0000256" key="4">
    <source>
        <dbReference type="ARBA" id="ARBA00011738"/>
    </source>
</evidence>
<feature type="domain" description="tRNA methyltransferase TRMD/TRM10-type" evidence="18">
    <location>
        <begin position="1"/>
        <end position="217"/>
    </location>
</feature>
<evidence type="ECO:0000256" key="15">
    <source>
        <dbReference type="HAMAP-Rule" id="MF_00605"/>
    </source>
</evidence>
<dbReference type="AlphaFoldDB" id="A0A1G1ZND6"/>
<comment type="caution">
    <text evidence="19">The sequence shown here is derived from an EMBL/GenBank/DDBJ whole genome shotgun (WGS) entry which is preliminary data.</text>
</comment>
<dbReference type="Pfam" id="PF01746">
    <property type="entry name" value="tRNA_m1G_MT"/>
    <property type="match status" value="1"/>
</dbReference>
<sequence>MRFDILTIFPSIFDSYFNESILKRAQKRRLVKIAVHNLRDFTTDKHHKVDDSPYGGGPGMVFKVEPIYRAVERIKKYEVRSKHKKNRVILFSTRGKKLDAKMAKRLSKYDQLILICGRYEGVDERVAKYIADEEISIGDYVLSGGELPAMVLVEAVSRHIPGVLGKRESLEEIKGSYPVYTRPEIFKSKVKNQKSKIWKVPKVLLSGNHKEIQKWRELRE</sequence>
<keyword evidence="8 15" id="KW-0489">Methyltransferase</keyword>
<organism evidence="19 20">
    <name type="scientific">Candidatus Harrisonbacteria bacterium RIFCSPLOWO2_01_FULL_44_18</name>
    <dbReference type="NCBI Taxonomy" id="1798407"/>
    <lineage>
        <taxon>Bacteria</taxon>
        <taxon>Candidatus Harrisoniibacteriota</taxon>
    </lineage>
</organism>
<protein>
    <recommendedName>
        <fullName evidence="6 15">tRNA (guanine-N(1)-)-methyltransferase</fullName>
        <ecNumber evidence="5 15">2.1.1.228</ecNumber>
    </recommendedName>
    <alternativeName>
        <fullName evidence="12 15">M1G-methyltransferase</fullName>
    </alternativeName>
    <alternativeName>
        <fullName evidence="13 15">tRNA [GM37] methyltransferase</fullName>
    </alternativeName>
</protein>
<dbReference type="EC" id="2.1.1.228" evidence="5 15"/>
<dbReference type="NCBIfam" id="TIGR00088">
    <property type="entry name" value="trmD"/>
    <property type="match status" value="1"/>
</dbReference>
<dbReference type="STRING" id="1798407.A3A16_02025"/>
<evidence type="ECO:0000256" key="6">
    <source>
        <dbReference type="ARBA" id="ARBA00014679"/>
    </source>
</evidence>
<proteinExistence type="inferred from homology"/>
<comment type="catalytic activity">
    <reaction evidence="14 15 17">
        <text>guanosine(37) in tRNA + S-adenosyl-L-methionine = N(1)-methylguanosine(37) in tRNA + S-adenosyl-L-homocysteine + H(+)</text>
        <dbReference type="Rhea" id="RHEA:36899"/>
        <dbReference type="Rhea" id="RHEA-COMP:10145"/>
        <dbReference type="Rhea" id="RHEA-COMP:10147"/>
        <dbReference type="ChEBI" id="CHEBI:15378"/>
        <dbReference type="ChEBI" id="CHEBI:57856"/>
        <dbReference type="ChEBI" id="CHEBI:59789"/>
        <dbReference type="ChEBI" id="CHEBI:73542"/>
        <dbReference type="ChEBI" id="CHEBI:74269"/>
        <dbReference type="EC" id="2.1.1.228"/>
    </reaction>
</comment>
<dbReference type="PANTHER" id="PTHR46417:SF1">
    <property type="entry name" value="TRNA (GUANINE-N(1)-)-METHYLTRANSFERASE"/>
    <property type="match status" value="1"/>
</dbReference>
<dbReference type="FunFam" id="3.40.1280.10:FF:000001">
    <property type="entry name" value="tRNA (guanine-N(1)-)-methyltransferase"/>
    <property type="match status" value="1"/>
</dbReference>
<evidence type="ECO:0000256" key="17">
    <source>
        <dbReference type="RuleBase" id="RU003464"/>
    </source>
</evidence>
<evidence type="ECO:0000256" key="12">
    <source>
        <dbReference type="ARBA" id="ARBA00029736"/>
    </source>
</evidence>
<comment type="function">
    <text evidence="1 15 17">Specifically methylates guanosine-37 in various tRNAs.</text>
</comment>
<evidence type="ECO:0000256" key="13">
    <source>
        <dbReference type="ARBA" id="ARBA00033392"/>
    </source>
</evidence>
<dbReference type="Gene3D" id="3.40.1280.10">
    <property type="match status" value="1"/>
</dbReference>
<evidence type="ECO:0000256" key="2">
    <source>
        <dbReference type="ARBA" id="ARBA00004496"/>
    </source>
</evidence>
<dbReference type="Gene3D" id="1.10.1270.20">
    <property type="entry name" value="tRNA(m1g37)methyltransferase, domain 2"/>
    <property type="match status" value="1"/>
</dbReference>
<dbReference type="HAMAP" id="MF_00605">
    <property type="entry name" value="TrmD"/>
    <property type="match status" value="1"/>
</dbReference>
<comment type="subcellular location">
    <subcellularLocation>
        <location evidence="2 15 17">Cytoplasm</location>
    </subcellularLocation>
</comment>
<dbReference type="InterPro" id="IPR029028">
    <property type="entry name" value="Alpha/beta_knot_MTases"/>
</dbReference>
<evidence type="ECO:0000256" key="14">
    <source>
        <dbReference type="ARBA" id="ARBA00047783"/>
    </source>
</evidence>
<evidence type="ECO:0000256" key="11">
    <source>
        <dbReference type="ARBA" id="ARBA00022694"/>
    </source>
</evidence>
<feature type="binding site" evidence="15 16">
    <location>
        <position position="117"/>
    </location>
    <ligand>
        <name>S-adenosyl-L-methionine</name>
        <dbReference type="ChEBI" id="CHEBI:59789"/>
    </ligand>
</feature>
<dbReference type="InterPro" id="IPR002649">
    <property type="entry name" value="tRNA_m1G_MeTrfase_TrmD"/>
</dbReference>
<evidence type="ECO:0000313" key="19">
    <source>
        <dbReference type="EMBL" id="OGY65280.1"/>
    </source>
</evidence>
<dbReference type="CDD" id="cd18080">
    <property type="entry name" value="TrmD-like"/>
    <property type="match status" value="1"/>
</dbReference>
<evidence type="ECO:0000256" key="16">
    <source>
        <dbReference type="PIRSR" id="PIRSR000386-1"/>
    </source>
</evidence>
<dbReference type="EMBL" id="MHJJ01000013">
    <property type="protein sequence ID" value="OGY65280.1"/>
    <property type="molecule type" value="Genomic_DNA"/>
</dbReference>
<evidence type="ECO:0000256" key="7">
    <source>
        <dbReference type="ARBA" id="ARBA00022490"/>
    </source>
</evidence>
<evidence type="ECO:0000256" key="1">
    <source>
        <dbReference type="ARBA" id="ARBA00002634"/>
    </source>
</evidence>
<dbReference type="GO" id="GO:0002939">
    <property type="term" value="P:tRNA N1-guanine methylation"/>
    <property type="evidence" value="ECO:0007669"/>
    <property type="project" value="TreeGrafter"/>
</dbReference>
<dbReference type="InterPro" id="IPR016009">
    <property type="entry name" value="tRNA_MeTrfase_TRMD/TRM10"/>
</dbReference>
<accession>A0A1G1ZND6</accession>
<evidence type="ECO:0000256" key="3">
    <source>
        <dbReference type="ARBA" id="ARBA00007630"/>
    </source>
</evidence>
<evidence type="ECO:0000256" key="9">
    <source>
        <dbReference type="ARBA" id="ARBA00022679"/>
    </source>
</evidence>
<dbReference type="NCBIfam" id="NF000648">
    <property type="entry name" value="PRK00026.1"/>
    <property type="match status" value="1"/>
</dbReference>
<feature type="binding site" evidence="15 16">
    <location>
        <begin position="137"/>
        <end position="142"/>
    </location>
    <ligand>
        <name>S-adenosyl-L-methionine</name>
        <dbReference type="ChEBI" id="CHEBI:59789"/>
    </ligand>
</feature>
<keyword evidence="7 15" id="KW-0963">Cytoplasm</keyword>
<keyword evidence="11 15" id="KW-0819">tRNA processing</keyword>
<evidence type="ECO:0000256" key="10">
    <source>
        <dbReference type="ARBA" id="ARBA00022691"/>
    </source>
</evidence>
<dbReference type="Proteomes" id="UP000177942">
    <property type="component" value="Unassembled WGS sequence"/>
</dbReference>